<evidence type="ECO:0000313" key="1">
    <source>
        <dbReference type="EMBL" id="GFR12786.1"/>
    </source>
</evidence>
<comment type="caution">
    <text evidence="1">The sequence shown here is derived from an EMBL/GenBank/DDBJ whole genome shotgun (WGS) entry which is preliminary data.</text>
</comment>
<dbReference type="AlphaFoldDB" id="A0A8X6JMQ3"/>
<reference evidence="1" key="1">
    <citation type="submission" date="2020-07" db="EMBL/GenBank/DDBJ databases">
        <title>Multicomponent nature underlies the extraordinary mechanical properties of spider dragline silk.</title>
        <authorList>
            <person name="Kono N."/>
            <person name="Nakamura H."/>
            <person name="Mori M."/>
            <person name="Yoshida Y."/>
            <person name="Ohtoshi R."/>
            <person name="Malay A.D."/>
            <person name="Moran D.A.P."/>
            <person name="Tomita M."/>
            <person name="Numata K."/>
            <person name="Arakawa K."/>
        </authorList>
    </citation>
    <scope>NUCLEOTIDE SEQUENCE</scope>
</reference>
<dbReference type="EMBL" id="BMAO01036736">
    <property type="protein sequence ID" value="GFR12786.1"/>
    <property type="molecule type" value="Genomic_DNA"/>
</dbReference>
<evidence type="ECO:0000313" key="2">
    <source>
        <dbReference type="Proteomes" id="UP000887116"/>
    </source>
</evidence>
<protein>
    <submittedName>
        <fullName evidence="1">Uncharacterized protein</fullName>
    </submittedName>
</protein>
<gene>
    <name evidence="1" type="ORF">TNCT_482561</name>
</gene>
<proteinExistence type="predicted"/>
<keyword evidence="2" id="KW-1185">Reference proteome</keyword>
<name>A0A8X6JMQ3_TRICU</name>
<accession>A0A8X6JMQ3</accession>
<sequence length="73" mass="7923">MLLKIKVVAEGLASSISATYKYCGSSHGSITLNSVPAVVSSKFEVCLWHEMHWNWKKCSSDILCADELASSSS</sequence>
<organism evidence="1 2">
    <name type="scientific">Trichonephila clavata</name>
    <name type="common">Joro spider</name>
    <name type="synonym">Nephila clavata</name>
    <dbReference type="NCBI Taxonomy" id="2740835"/>
    <lineage>
        <taxon>Eukaryota</taxon>
        <taxon>Metazoa</taxon>
        <taxon>Ecdysozoa</taxon>
        <taxon>Arthropoda</taxon>
        <taxon>Chelicerata</taxon>
        <taxon>Arachnida</taxon>
        <taxon>Araneae</taxon>
        <taxon>Araneomorphae</taxon>
        <taxon>Entelegynae</taxon>
        <taxon>Araneoidea</taxon>
        <taxon>Nephilidae</taxon>
        <taxon>Trichonephila</taxon>
    </lineage>
</organism>
<dbReference type="Proteomes" id="UP000887116">
    <property type="component" value="Unassembled WGS sequence"/>
</dbReference>